<evidence type="ECO:0000256" key="2">
    <source>
        <dbReference type="ARBA" id="ARBA00009677"/>
    </source>
</evidence>
<dbReference type="Pfam" id="PF06429">
    <property type="entry name" value="Flg_bbr_C"/>
    <property type="match status" value="1"/>
</dbReference>
<dbReference type="InterPro" id="IPR010930">
    <property type="entry name" value="Flg_bb/hook_C_dom"/>
</dbReference>
<evidence type="ECO:0000256" key="5">
    <source>
        <dbReference type="ARBA" id="ARBA00040228"/>
    </source>
</evidence>
<dbReference type="GO" id="GO:0030694">
    <property type="term" value="C:bacterial-type flagellum basal body, rod"/>
    <property type="evidence" value="ECO:0007669"/>
    <property type="project" value="UniProtKB-UniRule"/>
</dbReference>
<dbReference type="PANTHER" id="PTHR30435">
    <property type="entry name" value="FLAGELLAR PROTEIN"/>
    <property type="match status" value="1"/>
</dbReference>
<sequence>MDRFIYTAASGAGRVFNAQQVRANNLANINTHGFRADMERAQAFAVQGSGFDTRTMVEAQSAGTRFDAAELQTTGRELDLAIRGEGFFTVRLPEGEEAYTRSGAIERSENGDLMIGGLPVLADGGDVMNVPLYSSIEFGDNGLINIVPEGEALAVEVGRLKLVNPEVQDLSKLENGLFVTNGRQPLNDDETVRMVSGFLEQSNVVAVEEMVASMQLSRNFEMQLKMMQTAEKLAEAGNRLIRA</sequence>
<proteinExistence type="inferred from homology"/>
<evidence type="ECO:0000313" key="11">
    <source>
        <dbReference type="Proteomes" id="UP000031278"/>
    </source>
</evidence>
<keyword evidence="3 6" id="KW-0975">Bacterial flagellum</keyword>
<comment type="subunit">
    <text evidence="4 6">The basal body constitutes a major portion of the flagellar organelle and consists of five rings (E,L,P,S, and M) mounted on a central rod. The rod consists of about 26 subunits of FlgG in the distal portion, and FlgB, FlgC and FlgF are thought to build up the proximal portion of the rod with about 6 subunits each.</text>
</comment>
<keyword evidence="10" id="KW-0282">Flagellum</keyword>
<comment type="subcellular location">
    <subcellularLocation>
        <location evidence="1 6">Bacterial flagellum basal body</location>
    </subcellularLocation>
</comment>
<dbReference type="InterPro" id="IPR037925">
    <property type="entry name" value="FlgE/F/G-like"/>
</dbReference>
<keyword evidence="10" id="KW-0966">Cell projection</keyword>
<evidence type="ECO:0000256" key="3">
    <source>
        <dbReference type="ARBA" id="ARBA00023143"/>
    </source>
</evidence>
<evidence type="ECO:0000256" key="1">
    <source>
        <dbReference type="ARBA" id="ARBA00004117"/>
    </source>
</evidence>
<reference evidence="10 11" key="1">
    <citation type="submission" date="2014-12" db="EMBL/GenBank/DDBJ databases">
        <title>Genome sequencing of Photobacterium gaetbulicola AD005a.</title>
        <authorList>
            <person name="Adrian T.G.S."/>
            <person name="Chan K.G."/>
        </authorList>
    </citation>
    <scope>NUCLEOTIDE SEQUENCE [LARGE SCALE GENOMIC DNA]</scope>
    <source>
        <strain evidence="10 11">AD005a</strain>
    </source>
</reference>
<dbReference type="EMBL" id="JWLZ01000167">
    <property type="protein sequence ID" value="KHT62904.1"/>
    <property type="molecule type" value="Genomic_DNA"/>
</dbReference>
<dbReference type="RefSeq" id="WP_039463615.1">
    <property type="nucleotide sequence ID" value="NZ_JWLZ01000167.1"/>
</dbReference>
<evidence type="ECO:0000259" key="7">
    <source>
        <dbReference type="Pfam" id="PF00460"/>
    </source>
</evidence>
<accession>A0A0B9G2K3</accession>
<comment type="similarity">
    <text evidence="2 6">Belongs to the flagella basal body rod proteins family.</text>
</comment>
<evidence type="ECO:0000259" key="9">
    <source>
        <dbReference type="Pfam" id="PF22692"/>
    </source>
</evidence>
<evidence type="ECO:0000256" key="6">
    <source>
        <dbReference type="RuleBase" id="RU362116"/>
    </source>
</evidence>
<name>A0A0B9G2K3_9GAMM</name>
<evidence type="ECO:0000259" key="8">
    <source>
        <dbReference type="Pfam" id="PF06429"/>
    </source>
</evidence>
<keyword evidence="10" id="KW-0969">Cilium</keyword>
<dbReference type="GO" id="GO:0071978">
    <property type="term" value="P:bacterial-type flagellum-dependent swarming motility"/>
    <property type="evidence" value="ECO:0007669"/>
    <property type="project" value="TreeGrafter"/>
</dbReference>
<organism evidence="10 11">
    <name type="scientific">Photobacterium gaetbulicola</name>
    <dbReference type="NCBI Taxonomy" id="1295392"/>
    <lineage>
        <taxon>Bacteria</taxon>
        <taxon>Pseudomonadati</taxon>
        <taxon>Pseudomonadota</taxon>
        <taxon>Gammaproteobacteria</taxon>
        <taxon>Vibrionales</taxon>
        <taxon>Vibrionaceae</taxon>
        <taxon>Photobacterium</taxon>
    </lineage>
</organism>
<comment type="caution">
    <text evidence="10">The sequence shown here is derived from an EMBL/GenBank/DDBJ whole genome shotgun (WGS) entry which is preliminary data.</text>
</comment>
<dbReference type="InterPro" id="IPR020013">
    <property type="entry name" value="Flagellar_FlgE/F/G"/>
</dbReference>
<dbReference type="InterPro" id="IPR001444">
    <property type="entry name" value="Flag_bb_rod_N"/>
</dbReference>
<feature type="domain" description="Flagellar hook protein FlgE/F/G-like D1" evidence="9">
    <location>
        <begin position="81"/>
        <end position="122"/>
    </location>
</feature>
<dbReference type="NCBIfam" id="TIGR03506">
    <property type="entry name" value="FlgEFG_subfam"/>
    <property type="match status" value="1"/>
</dbReference>
<dbReference type="AlphaFoldDB" id="A0A0B9G2K3"/>
<evidence type="ECO:0000313" key="10">
    <source>
        <dbReference type="EMBL" id="KHT62904.1"/>
    </source>
</evidence>
<dbReference type="SUPFAM" id="SSF117143">
    <property type="entry name" value="Flagellar hook protein flgE"/>
    <property type="match status" value="1"/>
</dbReference>
<dbReference type="Proteomes" id="UP000031278">
    <property type="component" value="Unassembled WGS sequence"/>
</dbReference>
<feature type="domain" description="Flagellar basal-body/hook protein C-terminal" evidence="8">
    <location>
        <begin position="196"/>
        <end position="240"/>
    </location>
</feature>
<dbReference type="Pfam" id="PF22692">
    <property type="entry name" value="LlgE_F_G_D1"/>
    <property type="match status" value="1"/>
</dbReference>
<dbReference type="NCBIfam" id="NF009280">
    <property type="entry name" value="PRK12640.1"/>
    <property type="match status" value="1"/>
</dbReference>
<feature type="domain" description="Flagellar basal body rod protein N-terminal" evidence="7">
    <location>
        <begin position="5"/>
        <end position="35"/>
    </location>
</feature>
<dbReference type="InterPro" id="IPR053967">
    <property type="entry name" value="LlgE_F_G-like_D1"/>
</dbReference>
<gene>
    <name evidence="10" type="ORF">RJ45_14785</name>
</gene>
<dbReference type="Pfam" id="PF00460">
    <property type="entry name" value="Flg_bb_rod"/>
    <property type="match status" value="1"/>
</dbReference>
<protein>
    <recommendedName>
        <fullName evidence="5 6">Flagellar basal-body rod protein FlgF</fullName>
    </recommendedName>
</protein>
<evidence type="ECO:0000256" key="4">
    <source>
        <dbReference type="ARBA" id="ARBA00038560"/>
    </source>
</evidence>
<dbReference type="PANTHER" id="PTHR30435:SF18">
    <property type="entry name" value="FLAGELLAR BASAL-BODY ROD PROTEIN FLGF"/>
    <property type="match status" value="1"/>
</dbReference>